<dbReference type="Proteomes" id="UP001607302">
    <property type="component" value="Unassembled WGS sequence"/>
</dbReference>
<name>A0ABD2A5A6_VESSQ</name>
<comment type="caution">
    <text evidence="2">The sequence shown here is derived from an EMBL/GenBank/DDBJ whole genome shotgun (WGS) entry which is preliminary data.</text>
</comment>
<sequence length="139" mass="16343">MSTYDIRFSSSLTYINAHALQKYLNCLIRSKVFYNKTDSNDSMKRGDVGKYLEKKKNIPELLRMGRVEFRFSNVNEGTRFALGYDDVKASYSKIDAKNTRNSSPKKTRQKKRKDSNNNRFEVSIRYRPRHGMNVYPCAY</sequence>
<evidence type="ECO:0000256" key="1">
    <source>
        <dbReference type="SAM" id="MobiDB-lite"/>
    </source>
</evidence>
<protein>
    <submittedName>
        <fullName evidence="2">Uncharacterized protein</fullName>
    </submittedName>
</protein>
<accession>A0ABD2A5A6</accession>
<evidence type="ECO:0000313" key="3">
    <source>
        <dbReference type="Proteomes" id="UP001607302"/>
    </source>
</evidence>
<feature type="region of interest" description="Disordered" evidence="1">
    <location>
        <begin position="95"/>
        <end position="118"/>
    </location>
</feature>
<feature type="compositionally biased region" description="Basic residues" evidence="1">
    <location>
        <begin position="103"/>
        <end position="113"/>
    </location>
</feature>
<keyword evidence="3" id="KW-1185">Reference proteome</keyword>
<reference evidence="2 3" key="1">
    <citation type="journal article" date="2024" name="Ann. Entomol. Soc. Am.">
        <title>Genomic analyses of the southern and eastern yellowjacket wasps (Hymenoptera: Vespidae) reveal evolutionary signatures of social life.</title>
        <authorList>
            <person name="Catto M.A."/>
            <person name="Caine P.B."/>
            <person name="Orr S.E."/>
            <person name="Hunt B.G."/>
            <person name="Goodisman M.A.D."/>
        </authorList>
    </citation>
    <scope>NUCLEOTIDE SEQUENCE [LARGE SCALE GENOMIC DNA]</scope>
    <source>
        <strain evidence="2">233</strain>
        <tissue evidence="2">Head and thorax</tissue>
    </source>
</reference>
<gene>
    <name evidence="2" type="ORF">V1478_015516</name>
</gene>
<proteinExistence type="predicted"/>
<organism evidence="2 3">
    <name type="scientific">Vespula squamosa</name>
    <name type="common">Southern yellow jacket</name>
    <name type="synonym">Wasp</name>
    <dbReference type="NCBI Taxonomy" id="30214"/>
    <lineage>
        <taxon>Eukaryota</taxon>
        <taxon>Metazoa</taxon>
        <taxon>Ecdysozoa</taxon>
        <taxon>Arthropoda</taxon>
        <taxon>Hexapoda</taxon>
        <taxon>Insecta</taxon>
        <taxon>Pterygota</taxon>
        <taxon>Neoptera</taxon>
        <taxon>Endopterygota</taxon>
        <taxon>Hymenoptera</taxon>
        <taxon>Apocrita</taxon>
        <taxon>Aculeata</taxon>
        <taxon>Vespoidea</taxon>
        <taxon>Vespidae</taxon>
        <taxon>Vespinae</taxon>
        <taxon>Vespula</taxon>
    </lineage>
</organism>
<evidence type="ECO:0000313" key="2">
    <source>
        <dbReference type="EMBL" id="KAL2715818.1"/>
    </source>
</evidence>
<dbReference type="EMBL" id="JAUDFV010000155">
    <property type="protein sequence ID" value="KAL2715818.1"/>
    <property type="molecule type" value="Genomic_DNA"/>
</dbReference>
<dbReference type="AlphaFoldDB" id="A0ABD2A5A6"/>